<feature type="chain" id="PRO_5034631710" description="Claudin" evidence="9">
    <location>
        <begin position="22"/>
        <end position="208"/>
    </location>
</feature>
<dbReference type="OMA" id="SGESECQ"/>
<comment type="function">
    <text evidence="8">Claudins function as major constituents of the tight junction complexes that regulate the permeability of epithelia.</text>
</comment>
<keyword evidence="11" id="KW-1185">Reference proteome</keyword>
<reference evidence="10" key="2">
    <citation type="submission" date="2025-09" db="UniProtKB">
        <authorList>
            <consortium name="Ensembl"/>
        </authorList>
    </citation>
    <scope>IDENTIFICATION</scope>
</reference>
<dbReference type="AlphaFoldDB" id="A0A8C4NB83"/>
<evidence type="ECO:0000313" key="10">
    <source>
        <dbReference type="Ensembl" id="ENSEBUP00000005040.1"/>
    </source>
</evidence>
<reference evidence="10" key="1">
    <citation type="submission" date="2025-08" db="UniProtKB">
        <authorList>
            <consortium name="Ensembl"/>
        </authorList>
    </citation>
    <scope>IDENTIFICATION</scope>
</reference>
<keyword evidence="2 8" id="KW-0796">Tight junction</keyword>
<dbReference type="InterPro" id="IPR006187">
    <property type="entry name" value="Claudin"/>
</dbReference>
<evidence type="ECO:0000313" key="11">
    <source>
        <dbReference type="Proteomes" id="UP000694388"/>
    </source>
</evidence>
<feature type="transmembrane region" description="Helical" evidence="8">
    <location>
        <begin position="166"/>
        <end position="185"/>
    </location>
</feature>
<dbReference type="GO" id="GO:0005198">
    <property type="term" value="F:structural molecule activity"/>
    <property type="evidence" value="ECO:0007669"/>
    <property type="project" value="InterPro"/>
</dbReference>
<proteinExistence type="inferred from homology"/>
<dbReference type="InterPro" id="IPR017974">
    <property type="entry name" value="Claudin_CS"/>
</dbReference>
<comment type="subcellular location">
    <subcellularLocation>
        <location evidence="8">Cell junction</location>
        <location evidence="8">Tight junction</location>
    </subcellularLocation>
    <subcellularLocation>
        <location evidence="8">Cell membrane</location>
        <topology evidence="8">Multi-pass membrane protein</topology>
    </subcellularLocation>
</comment>
<keyword evidence="5 8" id="KW-0965">Cell junction</keyword>
<keyword evidence="3 8" id="KW-1003">Cell membrane</keyword>
<evidence type="ECO:0000256" key="8">
    <source>
        <dbReference type="RuleBase" id="RU060637"/>
    </source>
</evidence>
<evidence type="ECO:0000256" key="9">
    <source>
        <dbReference type="SAM" id="SignalP"/>
    </source>
</evidence>
<keyword evidence="7 8" id="KW-0472">Membrane</keyword>
<dbReference type="Ensembl" id="ENSEBUT00000005478.1">
    <property type="protein sequence ID" value="ENSEBUP00000005040.1"/>
    <property type="gene ID" value="ENSEBUG00000003479.1"/>
</dbReference>
<dbReference type="PANTHER" id="PTHR12002">
    <property type="entry name" value="CLAUDIN"/>
    <property type="match status" value="1"/>
</dbReference>
<dbReference type="InterPro" id="IPR004031">
    <property type="entry name" value="PMP22/EMP/MP20/Claudin"/>
</dbReference>
<evidence type="ECO:0000256" key="2">
    <source>
        <dbReference type="ARBA" id="ARBA00022427"/>
    </source>
</evidence>
<sequence length="208" mass="21514">MANSPQQMSGFVLALLGLALAFLAAMMPQWRVSAHIGANLVRSESAWEGLWGACVARTSGESECQAYGSMLGLPREMQAARGLTALGLGLGLLAVAIAPIGMQCTRCAAKQPQAKATLSLGSGLTLALAGLAIAGPPSWTATTIIMQFHDPNRPDEMKRDLGDALFVAWSAAALLLVGGVILSLASRSPAGLHGKFASPPPSPYPQDH</sequence>
<comment type="caution">
    <text evidence="8">Lacks conserved residue(s) required for the propagation of feature annotation.</text>
</comment>
<keyword evidence="9" id="KW-0732">Signal</keyword>
<evidence type="ECO:0000256" key="3">
    <source>
        <dbReference type="ARBA" id="ARBA00022475"/>
    </source>
</evidence>
<accession>A0A8C4NB83</accession>
<organism evidence="10 11">
    <name type="scientific">Eptatretus burgeri</name>
    <name type="common">Inshore hagfish</name>
    <dbReference type="NCBI Taxonomy" id="7764"/>
    <lineage>
        <taxon>Eukaryota</taxon>
        <taxon>Metazoa</taxon>
        <taxon>Chordata</taxon>
        <taxon>Craniata</taxon>
        <taxon>Vertebrata</taxon>
        <taxon>Cyclostomata</taxon>
        <taxon>Myxini</taxon>
        <taxon>Myxiniformes</taxon>
        <taxon>Myxinidae</taxon>
        <taxon>Eptatretinae</taxon>
        <taxon>Eptatretus</taxon>
    </lineage>
</organism>
<dbReference type="GeneTree" id="ENSGT00940000163648"/>
<dbReference type="GO" id="GO:0005923">
    <property type="term" value="C:bicellular tight junction"/>
    <property type="evidence" value="ECO:0007669"/>
    <property type="project" value="UniProtKB-SubCell"/>
</dbReference>
<keyword evidence="4 8" id="KW-0812">Transmembrane</keyword>
<dbReference type="Proteomes" id="UP000694388">
    <property type="component" value="Unplaced"/>
</dbReference>
<evidence type="ECO:0000256" key="1">
    <source>
        <dbReference type="ARBA" id="ARBA00008295"/>
    </source>
</evidence>
<dbReference type="Gene3D" id="1.20.140.150">
    <property type="match status" value="1"/>
</dbReference>
<keyword evidence="6 8" id="KW-1133">Transmembrane helix</keyword>
<feature type="signal peptide" evidence="9">
    <location>
        <begin position="1"/>
        <end position="21"/>
    </location>
</feature>
<evidence type="ECO:0000256" key="4">
    <source>
        <dbReference type="ARBA" id="ARBA00022692"/>
    </source>
</evidence>
<dbReference type="GO" id="GO:0005886">
    <property type="term" value="C:plasma membrane"/>
    <property type="evidence" value="ECO:0007669"/>
    <property type="project" value="UniProtKB-SubCell"/>
</dbReference>
<dbReference type="PRINTS" id="PR01077">
    <property type="entry name" value="CLAUDIN"/>
</dbReference>
<dbReference type="Pfam" id="PF00822">
    <property type="entry name" value="PMP22_Claudin"/>
    <property type="match status" value="1"/>
</dbReference>
<feature type="transmembrane region" description="Helical" evidence="8">
    <location>
        <begin position="79"/>
        <end position="102"/>
    </location>
</feature>
<evidence type="ECO:0000256" key="5">
    <source>
        <dbReference type="ARBA" id="ARBA00022949"/>
    </source>
</evidence>
<evidence type="ECO:0000256" key="6">
    <source>
        <dbReference type="ARBA" id="ARBA00022989"/>
    </source>
</evidence>
<comment type="similarity">
    <text evidence="1 8">Belongs to the claudin family.</text>
</comment>
<dbReference type="PROSITE" id="PS01346">
    <property type="entry name" value="CLAUDIN"/>
    <property type="match status" value="1"/>
</dbReference>
<name>A0A8C4NB83_EPTBU</name>
<feature type="transmembrane region" description="Helical" evidence="8">
    <location>
        <begin position="123"/>
        <end position="146"/>
    </location>
</feature>
<evidence type="ECO:0000256" key="7">
    <source>
        <dbReference type="ARBA" id="ARBA00023136"/>
    </source>
</evidence>
<protein>
    <recommendedName>
        <fullName evidence="8">Claudin</fullName>
    </recommendedName>
</protein>